<keyword evidence="1" id="KW-0175">Coiled coil</keyword>
<protein>
    <recommendedName>
        <fullName evidence="5">Cilia- and flagella-associated protein 157</fullName>
    </recommendedName>
</protein>
<accession>A0AB34K2V1</accession>
<proteinExistence type="predicted"/>
<dbReference type="EMBL" id="JBGBPQ010000003">
    <property type="protein sequence ID" value="KAL1527251.1"/>
    <property type="molecule type" value="Genomic_DNA"/>
</dbReference>
<feature type="region of interest" description="Disordered" evidence="2">
    <location>
        <begin position="626"/>
        <end position="695"/>
    </location>
</feature>
<keyword evidence="4" id="KW-1185">Reference proteome</keyword>
<feature type="region of interest" description="Disordered" evidence="2">
    <location>
        <begin position="1"/>
        <end position="60"/>
    </location>
</feature>
<feature type="coiled-coil region" evidence="1">
    <location>
        <begin position="123"/>
        <end position="150"/>
    </location>
</feature>
<evidence type="ECO:0000256" key="2">
    <source>
        <dbReference type="SAM" id="MobiDB-lite"/>
    </source>
</evidence>
<feature type="compositionally biased region" description="Basic and acidic residues" evidence="2">
    <location>
        <begin position="661"/>
        <end position="671"/>
    </location>
</feature>
<feature type="region of interest" description="Disordered" evidence="2">
    <location>
        <begin position="188"/>
        <end position="210"/>
    </location>
</feature>
<organism evidence="3 4">
    <name type="scientific">Prymnesium parvum</name>
    <name type="common">Toxic golden alga</name>
    <dbReference type="NCBI Taxonomy" id="97485"/>
    <lineage>
        <taxon>Eukaryota</taxon>
        <taxon>Haptista</taxon>
        <taxon>Haptophyta</taxon>
        <taxon>Prymnesiophyceae</taxon>
        <taxon>Prymnesiales</taxon>
        <taxon>Prymnesiaceae</taxon>
        <taxon>Prymnesium</taxon>
    </lineage>
</organism>
<name>A0AB34K2V1_PRYPA</name>
<feature type="compositionally biased region" description="Polar residues" evidence="2">
    <location>
        <begin position="1"/>
        <end position="11"/>
    </location>
</feature>
<feature type="coiled-coil region" evidence="1">
    <location>
        <begin position="552"/>
        <end position="579"/>
    </location>
</feature>
<evidence type="ECO:0000256" key="1">
    <source>
        <dbReference type="SAM" id="Coils"/>
    </source>
</evidence>
<dbReference type="Proteomes" id="UP001515480">
    <property type="component" value="Unassembled WGS sequence"/>
</dbReference>
<comment type="caution">
    <text evidence="3">The sequence shown here is derived from an EMBL/GenBank/DDBJ whole genome shotgun (WGS) entry which is preliminary data.</text>
</comment>
<evidence type="ECO:0000313" key="3">
    <source>
        <dbReference type="EMBL" id="KAL1527251.1"/>
    </source>
</evidence>
<feature type="coiled-coil region" evidence="1">
    <location>
        <begin position="260"/>
        <end position="287"/>
    </location>
</feature>
<sequence>MSLTPRETSSGLRRPRLAAPAKCQPQASAQALLPVPPANPAETGTGPHDASTPPFPKTVPTREHLRANVRSLKKRRVVPLSETSSTAHEVLSAAIRTRTEQTLKQAHSDRDGADTSATREMALARQRKNLEDLRRSYDTLHAELVVKEEAYKALQIQLIQEGRFGFIPAAEALPLSLSISERTHLPSPRHKLLSSVPSTPADSSTAGSVVPGMTNAFGETAADKLRLLDERIGVVSEELSTISFNCDILDHVEWRTNVENHKREGKLQRLKERFTRLQAEAAELVELHDEALLAKGAAERELNAVRNAMLDRQRAYEECKQARAMVMQEQKHFKQGHEIGLKKEAEIKLDTAGELDAEGEQRLRENARDINKRMLQTHLLTDNSGNREGKLEEQYTRLRLASHNPHDIETPQDMMHAMLSLEERTQERRAQAEAARHRSDHLAAEHARLDAELQRVMFFGSASQALAEVERSLQPAIEVADANCLKFRARAEAVKRLTTEAKLGLSLLLNLCAPSDEAYRHVVQDSEVPASFDKIERHLLTCLSLIQMHEQEALAAARRAELEEELERASERAEEHHAPATEDMLAERAAEAERAVRKYTRAGALDAGVTSAFGHFNIRVKTEEEHEAMLEAMPSEEDDEEEDDGELHLTRQTPKVKSDRRKTGSKGDRSFAKKRQTYAPQMGRTSTSIVPAPPA</sequence>
<reference evidence="3 4" key="1">
    <citation type="journal article" date="2024" name="Science">
        <title>Giant polyketide synthase enzymes in the biosynthesis of giant marine polyether toxins.</title>
        <authorList>
            <person name="Fallon T.R."/>
            <person name="Shende V.V."/>
            <person name="Wierzbicki I.H."/>
            <person name="Pendleton A.L."/>
            <person name="Watervoot N.F."/>
            <person name="Auber R.P."/>
            <person name="Gonzalez D.J."/>
            <person name="Wisecaver J.H."/>
            <person name="Moore B.S."/>
        </authorList>
    </citation>
    <scope>NUCLEOTIDE SEQUENCE [LARGE SCALE GENOMIC DNA]</scope>
    <source>
        <strain evidence="3 4">12B1</strain>
    </source>
</reference>
<evidence type="ECO:0008006" key="5">
    <source>
        <dbReference type="Google" id="ProtNLM"/>
    </source>
</evidence>
<gene>
    <name evidence="3" type="ORF">AB1Y20_015927</name>
</gene>
<feature type="compositionally biased region" description="Acidic residues" evidence="2">
    <location>
        <begin position="634"/>
        <end position="645"/>
    </location>
</feature>
<evidence type="ECO:0000313" key="4">
    <source>
        <dbReference type="Proteomes" id="UP001515480"/>
    </source>
</evidence>
<dbReference type="AlphaFoldDB" id="A0AB34K2V1"/>
<feature type="compositionally biased region" description="Polar residues" evidence="2">
    <location>
        <begin position="195"/>
        <end position="207"/>
    </location>
</feature>